<evidence type="ECO:0000313" key="2">
    <source>
        <dbReference type="EMBL" id="KAI7838465.1"/>
    </source>
</evidence>
<proteinExistence type="predicted"/>
<name>A0AAD5DI85_9CHLO</name>
<dbReference type="Proteomes" id="UP001205105">
    <property type="component" value="Unassembled WGS sequence"/>
</dbReference>
<keyword evidence="3" id="KW-1185">Reference proteome</keyword>
<feature type="compositionally biased region" description="Basic residues" evidence="1">
    <location>
        <begin position="101"/>
        <end position="110"/>
    </location>
</feature>
<gene>
    <name evidence="2" type="ORF">COHA_007728</name>
</gene>
<evidence type="ECO:0000313" key="3">
    <source>
        <dbReference type="Proteomes" id="UP001205105"/>
    </source>
</evidence>
<feature type="region of interest" description="Disordered" evidence="1">
    <location>
        <begin position="75"/>
        <end position="110"/>
    </location>
</feature>
<accession>A0AAD5DI85</accession>
<organism evidence="2 3">
    <name type="scientific">Chlorella ohadii</name>
    <dbReference type="NCBI Taxonomy" id="2649997"/>
    <lineage>
        <taxon>Eukaryota</taxon>
        <taxon>Viridiplantae</taxon>
        <taxon>Chlorophyta</taxon>
        <taxon>core chlorophytes</taxon>
        <taxon>Trebouxiophyceae</taxon>
        <taxon>Chlorellales</taxon>
        <taxon>Chlorellaceae</taxon>
        <taxon>Chlorella clade</taxon>
        <taxon>Chlorella</taxon>
    </lineage>
</organism>
<evidence type="ECO:0000256" key="1">
    <source>
        <dbReference type="SAM" id="MobiDB-lite"/>
    </source>
</evidence>
<sequence length="110" mass="12101">MDLLQRTGWRVRLDLAADVLPCCIQLFCPALLADPQLLLGQQAKLALPAASAAAHQEWATALRQLCAIIREKSRRLKAHEQATNTARLPTPEPEDEAERPAKRRRAAGSA</sequence>
<reference evidence="2" key="1">
    <citation type="submission" date="2020-11" db="EMBL/GenBank/DDBJ databases">
        <title>Chlorella ohadii genome sequencing and assembly.</title>
        <authorList>
            <person name="Murik O."/>
            <person name="Treves H."/>
            <person name="Kedem I."/>
            <person name="Shotland Y."/>
            <person name="Kaplan A."/>
        </authorList>
    </citation>
    <scope>NUCLEOTIDE SEQUENCE</scope>
    <source>
        <strain evidence="2">1</strain>
    </source>
</reference>
<protein>
    <submittedName>
        <fullName evidence="2">Uncharacterized protein</fullName>
    </submittedName>
</protein>
<comment type="caution">
    <text evidence="2">The sequence shown here is derived from an EMBL/GenBank/DDBJ whole genome shotgun (WGS) entry which is preliminary data.</text>
</comment>
<dbReference type="EMBL" id="JADXDR010000125">
    <property type="protein sequence ID" value="KAI7838465.1"/>
    <property type="molecule type" value="Genomic_DNA"/>
</dbReference>
<dbReference type="AlphaFoldDB" id="A0AAD5DI85"/>